<name>A0A451ACW5_9GAMM</name>
<accession>A0A451ACW5</accession>
<keyword evidence="1" id="KW-0732">Signal</keyword>
<organism evidence="2">
    <name type="scientific">Candidatus Kentrum sp. TC</name>
    <dbReference type="NCBI Taxonomy" id="2126339"/>
    <lineage>
        <taxon>Bacteria</taxon>
        <taxon>Pseudomonadati</taxon>
        <taxon>Pseudomonadota</taxon>
        <taxon>Gammaproteobacteria</taxon>
        <taxon>Candidatus Kentrum</taxon>
    </lineage>
</organism>
<gene>
    <name evidence="2" type="ORF">BECKTC1821F_GA0114240_11086</name>
</gene>
<dbReference type="AlphaFoldDB" id="A0A451ACW5"/>
<feature type="chain" id="PRO_5019586961" evidence="1">
    <location>
        <begin position="23"/>
        <end position="185"/>
    </location>
</feature>
<protein>
    <submittedName>
        <fullName evidence="2">Uncharacterized protein</fullName>
    </submittedName>
</protein>
<sequence length="185" mass="21257">MKKLLISIAISCSLATPLHTNALQGDVHGRNLGGSDDRNIIAGWLGHIGIESSDSKVLEMLGGKKTSSWGHTSQLHKNSKNSFRTSSQYWGSRYWDWLVRNQFWRVTNYIVPNADFIEDVGANYTTTVFHNHPYYYKDFRGKWRLKLGRYRCDTYTKSMYNTGGIGFGTITQLPRSIYYAFPNQR</sequence>
<evidence type="ECO:0000313" key="2">
    <source>
        <dbReference type="EMBL" id="VFK63863.1"/>
    </source>
</evidence>
<reference evidence="2" key="1">
    <citation type="submission" date="2019-02" db="EMBL/GenBank/DDBJ databases">
        <authorList>
            <person name="Gruber-Vodicka R. H."/>
            <person name="Seah K. B. B."/>
        </authorList>
    </citation>
    <scope>NUCLEOTIDE SEQUENCE</scope>
    <source>
        <strain evidence="2">BECK_BZ126</strain>
    </source>
</reference>
<evidence type="ECO:0000256" key="1">
    <source>
        <dbReference type="SAM" id="SignalP"/>
    </source>
</evidence>
<dbReference type="EMBL" id="CAADFW010000108">
    <property type="protein sequence ID" value="VFK63863.1"/>
    <property type="molecule type" value="Genomic_DNA"/>
</dbReference>
<proteinExistence type="predicted"/>
<feature type="signal peptide" evidence="1">
    <location>
        <begin position="1"/>
        <end position="22"/>
    </location>
</feature>